<proteinExistence type="predicted"/>
<keyword evidence="2" id="KW-1185">Reference proteome</keyword>
<evidence type="ECO:0000313" key="2">
    <source>
        <dbReference type="Proteomes" id="UP000273326"/>
    </source>
</evidence>
<dbReference type="RefSeq" id="WP_126110879.1">
    <property type="nucleotide sequence ID" value="NZ_CP034465.1"/>
</dbReference>
<dbReference type="KEGG" id="jeh:EJN90_10095"/>
<name>A0A3Q9BLW7_9LACT</name>
<dbReference type="AlphaFoldDB" id="A0A3Q9BLW7"/>
<dbReference type="OrthoDB" id="2454247at2"/>
<dbReference type="EMBL" id="CP034465">
    <property type="protein sequence ID" value="AZP04963.1"/>
    <property type="molecule type" value="Genomic_DNA"/>
</dbReference>
<gene>
    <name evidence="1" type="ORF">EJN90_10095</name>
</gene>
<protein>
    <submittedName>
        <fullName evidence="1">DUF2922 domain-containing protein</fullName>
    </submittedName>
</protein>
<dbReference type="InterPro" id="IPR021321">
    <property type="entry name" value="DUF2922"/>
</dbReference>
<organism evidence="1 2">
    <name type="scientific">Jeotgalibaca ciconiae</name>
    <dbReference type="NCBI Taxonomy" id="2496265"/>
    <lineage>
        <taxon>Bacteria</taxon>
        <taxon>Bacillati</taxon>
        <taxon>Bacillota</taxon>
        <taxon>Bacilli</taxon>
        <taxon>Lactobacillales</taxon>
        <taxon>Carnobacteriaceae</taxon>
        <taxon>Jeotgalibaca</taxon>
    </lineage>
</organism>
<dbReference type="Pfam" id="PF11148">
    <property type="entry name" value="DUF2922"/>
    <property type="match status" value="1"/>
</dbReference>
<dbReference type="Proteomes" id="UP000273326">
    <property type="component" value="Chromosome"/>
</dbReference>
<reference evidence="2" key="1">
    <citation type="submission" date="2018-12" db="EMBL/GenBank/DDBJ databases">
        <title>Complete genome sequencing of Jeotgalibaca sp. H21T32.</title>
        <authorList>
            <person name="Bae J.-W."/>
            <person name="Lee S.-Y."/>
        </authorList>
    </citation>
    <scope>NUCLEOTIDE SEQUENCE [LARGE SCALE GENOMIC DNA]</scope>
    <source>
        <strain evidence="2">H21T32</strain>
    </source>
</reference>
<sequence>MNTNVTLELKFKTAEGKTRNLSLKNPVTDLTSEQVQPAMEAIIELDAFEVKGVNPYAGLDSARYVERVVTDIFNTEE</sequence>
<evidence type="ECO:0000313" key="1">
    <source>
        <dbReference type="EMBL" id="AZP04963.1"/>
    </source>
</evidence>
<accession>A0A3Q9BLW7</accession>